<feature type="transmembrane region" description="Helical" evidence="4">
    <location>
        <begin position="280"/>
        <end position="303"/>
    </location>
</feature>
<dbReference type="PANTHER" id="PTHR43630:SF1">
    <property type="entry name" value="POLY-BETA-1,6-N-ACETYL-D-GLUCOSAMINE SYNTHASE"/>
    <property type="match status" value="1"/>
</dbReference>
<feature type="domain" description="Glycosyltransferase 2-like" evidence="5">
    <location>
        <begin position="49"/>
        <end position="218"/>
    </location>
</feature>
<organism evidence="6 7">
    <name type="scientific">Algoriphagus iocasae</name>
    <dbReference type="NCBI Taxonomy" id="1836499"/>
    <lineage>
        <taxon>Bacteria</taxon>
        <taxon>Pseudomonadati</taxon>
        <taxon>Bacteroidota</taxon>
        <taxon>Cytophagia</taxon>
        <taxon>Cytophagales</taxon>
        <taxon>Cyclobacteriaceae</taxon>
        <taxon>Algoriphagus</taxon>
    </lineage>
</organism>
<dbReference type="AlphaFoldDB" id="A0A841MWZ3"/>
<evidence type="ECO:0000259" key="5">
    <source>
        <dbReference type="Pfam" id="PF00535"/>
    </source>
</evidence>
<feature type="transmembrane region" description="Helical" evidence="4">
    <location>
        <begin position="341"/>
        <end position="363"/>
    </location>
</feature>
<evidence type="ECO:0000256" key="1">
    <source>
        <dbReference type="ARBA" id="ARBA00006739"/>
    </source>
</evidence>
<evidence type="ECO:0000313" key="7">
    <source>
        <dbReference type="Proteomes" id="UP000588604"/>
    </source>
</evidence>
<keyword evidence="4" id="KW-1133">Transmembrane helix</keyword>
<feature type="transmembrane region" description="Helical" evidence="4">
    <location>
        <begin position="6"/>
        <end position="28"/>
    </location>
</feature>
<keyword evidence="4" id="KW-0472">Membrane</keyword>
<dbReference type="Proteomes" id="UP000588604">
    <property type="component" value="Unassembled WGS sequence"/>
</dbReference>
<dbReference type="InterPro" id="IPR001173">
    <property type="entry name" value="Glyco_trans_2-like"/>
</dbReference>
<proteinExistence type="inferred from homology"/>
<reference evidence="6 7" key="1">
    <citation type="submission" date="2020-08" db="EMBL/GenBank/DDBJ databases">
        <title>Genomic Encyclopedia of Type Strains, Phase IV (KMG-IV): sequencing the most valuable type-strain genomes for metagenomic binning, comparative biology and taxonomic classification.</title>
        <authorList>
            <person name="Goeker M."/>
        </authorList>
    </citation>
    <scope>NUCLEOTIDE SEQUENCE [LARGE SCALE GENOMIC DNA]</scope>
    <source>
        <strain evidence="6 7">DSM 102044</strain>
    </source>
</reference>
<comment type="similarity">
    <text evidence="1">Belongs to the glycosyltransferase 2 family.</text>
</comment>
<dbReference type="InterPro" id="IPR029044">
    <property type="entry name" value="Nucleotide-diphossugar_trans"/>
</dbReference>
<keyword evidence="3 6" id="KW-0808">Transferase</keyword>
<evidence type="ECO:0000313" key="6">
    <source>
        <dbReference type="EMBL" id="MBB6328566.1"/>
    </source>
</evidence>
<accession>A0A841MWZ3</accession>
<comment type="caution">
    <text evidence="6">The sequence shown here is derived from an EMBL/GenBank/DDBJ whole genome shotgun (WGS) entry which is preliminary data.</text>
</comment>
<dbReference type="RefSeq" id="WP_184497782.1">
    <property type="nucleotide sequence ID" value="NZ_JACIJO010000004.1"/>
</dbReference>
<dbReference type="PANTHER" id="PTHR43630">
    <property type="entry name" value="POLY-BETA-1,6-N-ACETYL-D-GLUCOSAMINE SYNTHASE"/>
    <property type="match status" value="1"/>
</dbReference>
<dbReference type="Gene3D" id="3.90.550.10">
    <property type="entry name" value="Spore Coat Polysaccharide Biosynthesis Protein SpsA, Chain A"/>
    <property type="match status" value="1"/>
</dbReference>
<evidence type="ECO:0000256" key="3">
    <source>
        <dbReference type="ARBA" id="ARBA00022679"/>
    </source>
</evidence>
<feature type="transmembrane region" description="Helical" evidence="4">
    <location>
        <begin position="309"/>
        <end position="329"/>
    </location>
</feature>
<dbReference type="EMBL" id="JACIJO010000004">
    <property type="protein sequence ID" value="MBB6328566.1"/>
    <property type="molecule type" value="Genomic_DNA"/>
</dbReference>
<evidence type="ECO:0000256" key="4">
    <source>
        <dbReference type="SAM" id="Phobius"/>
    </source>
</evidence>
<dbReference type="Pfam" id="PF00535">
    <property type="entry name" value="Glycos_transf_2"/>
    <property type="match status" value="1"/>
</dbReference>
<evidence type="ECO:0000256" key="2">
    <source>
        <dbReference type="ARBA" id="ARBA00022676"/>
    </source>
</evidence>
<dbReference type="GO" id="GO:0016757">
    <property type="term" value="F:glycosyltransferase activity"/>
    <property type="evidence" value="ECO:0007669"/>
    <property type="project" value="UniProtKB-KW"/>
</dbReference>
<keyword evidence="7" id="KW-1185">Reference proteome</keyword>
<sequence length="375" mass="42949">MGNSNALIDGLAFFAIGVLFLQYVVLIIRAKFFWKDNSNALPKNLPLVSVLVTSRNEEVNLPKLLSSFDALDYPIEKLEFLLADDGSIDLTFSILQKWADSEVNRKVLKIEGELIQKYPVNGKANALAILAEEAKGEFFFFTDADCMVNPEWIREGVQSFGEKTGIINGVTEVDSKSLLGIFQRIDWWNILAITKVISDMGGHTTGLGNNMVISREAYFRSGGFAASPFSLTEDLEISKCIKKDGFEVRQQVSKGMLLKTKEEQSWRALMSQRKRWLQGVLTLPWIWIISLSFYLFFFIALFYVSLENWRLGLGIWIVKIVLQSVFWMLVSGKVGSRISVFWLLLYDFYYLLSSSLTILYYFWPSKITWKSRQYP</sequence>
<keyword evidence="4" id="KW-0812">Transmembrane</keyword>
<name>A0A841MWZ3_9BACT</name>
<keyword evidence="2" id="KW-0328">Glycosyltransferase</keyword>
<dbReference type="SUPFAM" id="SSF53448">
    <property type="entry name" value="Nucleotide-diphospho-sugar transferases"/>
    <property type="match status" value="1"/>
</dbReference>
<protein>
    <submittedName>
        <fullName evidence="6">Cellulose synthase/poly-beta-1,6-N-acetylglucosamine synthase-like glycosyltransferase</fullName>
    </submittedName>
</protein>
<gene>
    <name evidence="6" type="ORF">FHS59_004222</name>
</gene>